<evidence type="ECO:0000313" key="2">
    <source>
        <dbReference type="Proteomes" id="UP001230649"/>
    </source>
</evidence>
<dbReference type="Proteomes" id="UP001230649">
    <property type="component" value="Unassembled WGS sequence"/>
</dbReference>
<accession>A0ACC2W4Y6</accession>
<dbReference type="EMBL" id="JASBWS010000042">
    <property type="protein sequence ID" value="KAJ9106687.1"/>
    <property type="molecule type" value="Genomic_DNA"/>
</dbReference>
<protein>
    <submittedName>
        <fullName evidence="1">Uncharacterized protein</fullName>
    </submittedName>
</protein>
<proteinExistence type="predicted"/>
<evidence type="ECO:0000313" key="1">
    <source>
        <dbReference type="EMBL" id="KAJ9106687.1"/>
    </source>
</evidence>
<sequence>MSKCIQKPYPELNKAIVLQLSDLREAGLGVNICSATAIIRSNIDRLVPNLFEEKNFVLSQSFVTCHLKTELDWSYRVATNAAKKVPDDWERLCTDAILRNSLVMKDFRVPPALVINGDQAGVNLFPSENKTYAKKGSKQVPILGKDDKRHITLMVTSSMDGKLLPFQAILKGKTDGSLPGKNERKPAETMVMKFEPGGDKHWANLDTTKKWVEQIVILYIKEVKLEQGLPDKQYAILYIDGRTDTVCSQVLFAGWLAEQVSLLREHKSDARGRIPNQVWKSSFSTPALRDIVTSLHGAGLCRCFRQTCADSQGEENVSTSWSKCDAGGLSLDPFEIESEETQQAFQDRCLECPKFASQFMLHNIPEDGDFSQEDAAENEDHDAPDDLSVVLE</sequence>
<organism evidence="1 2">
    <name type="scientific">Naganishia adeliensis</name>
    <dbReference type="NCBI Taxonomy" id="92952"/>
    <lineage>
        <taxon>Eukaryota</taxon>
        <taxon>Fungi</taxon>
        <taxon>Dikarya</taxon>
        <taxon>Basidiomycota</taxon>
        <taxon>Agaricomycotina</taxon>
        <taxon>Tremellomycetes</taxon>
        <taxon>Filobasidiales</taxon>
        <taxon>Filobasidiaceae</taxon>
        <taxon>Naganishia</taxon>
    </lineage>
</organism>
<name>A0ACC2W4Y6_9TREE</name>
<gene>
    <name evidence="1" type="ORF">QFC20_004018</name>
</gene>
<comment type="caution">
    <text evidence="1">The sequence shown here is derived from an EMBL/GenBank/DDBJ whole genome shotgun (WGS) entry which is preliminary data.</text>
</comment>
<keyword evidence="2" id="KW-1185">Reference proteome</keyword>
<reference evidence="1" key="1">
    <citation type="submission" date="2023-04" db="EMBL/GenBank/DDBJ databases">
        <title>Draft Genome sequencing of Naganishia species isolated from polar environments using Oxford Nanopore Technology.</title>
        <authorList>
            <person name="Leo P."/>
            <person name="Venkateswaran K."/>
        </authorList>
    </citation>
    <scope>NUCLEOTIDE SEQUENCE</scope>
    <source>
        <strain evidence="1">MNA-CCFEE 5262</strain>
    </source>
</reference>